<sequence length="180" mass="20307">MMTDVKITAKQDGVLTTKLLSLCLSALRLSMPLRKCDASETIKTRGAAQTLFPAMYDFSFLCLWNNALKEVNHIQKYLQIPGISFKKSVIKMRSIKVFLKDKRNNLIEEALKCSKDACEQMGVPVVKRTVRKKKILPGEKAADEPLTLDQELKGSILECIDCKEKFGNSGSVHFFYSKNI</sequence>
<dbReference type="AlphaFoldDB" id="A0A4Y2ABT0"/>
<comment type="caution">
    <text evidence="1">The sequence shown here is derived from an EMBL/GenBank/DDBJ whole genome shotgun (WGS) entry which is preliminary data.</text>
</comment>
<accession>A0A4Y2ABT0</accession>
<proteinExistence type="predicted"/>
<reference evidence="1 2" key="1">
    <citation type="journal article" date="2019" name="Sci. Rep.">
        <title>Orb-weaving spider Araneus ventricosus genome elucidates the spidroin gene catalogue.</title>
        <authorList>
            <person name="Kono N."/>
            <person name="Nakamura H."/>
            <person name="Ohtoshi R."/>
            <person name="Moran D.A.P."/>
            <person name="Shinohara A."/>
            <person name="Yoshida Y."/>
            <person name="Fujiwara M."/>
            <person name="Mori M."/>
            <person name="Tomita M."/>
            <person name="Arakawa K."/>
        </authorList>
    </citation>
    <scope>NUCLEOTIDE SEQUENCE [LARGE SCALE GENOMIC DNA]</scope>
</reference>
<gene>
    <name evidence="1" type="ORF">AVEN_12706_1</name>
</gene>
<protein>
    <submittedName>
        <fullName evidence="1">Uncharacterized protein</fullName>
    </submittedName>
</protein>
<name>A0A4Y2ABT0_ARAVE</name>
<evidence type="ECO:0000313" key="1">
    <source>
        <dbReference type="EMBL" id="GBL77057.1"/>
    </source>
</evidence>
<keyword evidence="2" id="KW-1185">Reference proteome</keyword>
<dbReference type="OrthoDB" id="10063284at2759"/>
<evidence type="ECO:0000313" key="2">
    <source>
        <dbReference type="Proteomes" id="UP000499080"/>
    </source>
</evidence>
<dbReference type="Proteomes" id="UP000499080">
    <property type="component" value="Unassembled WGS sequence"/>
</dbReference>
<organism evidence="1 2">
    <name type="scientific">Araneus ventricosus</name>
    <name type="common">Orbweaver spider</name>
    <name type="synonym">Epeira ventricosa</name>
    <dbReference type="NCBI Taxonomy" id="182803"/>
    <lineage>
        <taxon>Eukaryota</taxon>
        <taxon>Metazoa</taxon>
        <taxon>Ecdysozoa</taxon>
        <taxon>Arthropoda</taxon>
        <taxon>Chelicerata</taxon>
        <taxon>Arachnida</taxon>
        <taxon>Araneae</taxon>
        <taxon>Araneomorphae</taxon>
        <taxon>Entelegynae</taxon>
        <taxon>Araneoidea</taxon>
        <taxon>Araneidae</taxon>
        <taxon>Araneus</taxon>
    </lineage>
</organism>
<dbReference type="EMBL" id="BGPR01000011">
    <property type="protein sequence ID" value="GBL77057.1"/>
    <property type="molecule type" value="Genomic_DNA"/>
</dbReference>